<dbReference type="AlphaFoldDB" id="A0A3B0XIC7"/>
<dbReference type="Pfam" id="PF20232">
    <property type="entry name" value="T6SS_FHA_C"/>
    <property type="match status" value="1"/>
</dbReference>
<keyword evidence="1" id="KW-0175">Coiled coil</keyword>
<proteinExistence type="predicted"/>
<reference evidence="4" key="1">
    <citation type="submission" date="2018-06" db="EMBL/GenBank/DDBJ databases">
        <authorList>
            <person name="Zhirakovskaya E."/>
        </authorList>
    </citation>
    <scope>NUCLEOTIDE SEQUENCE</scope>
</reference>
<feature type="domain" description="FHA" evidence="3">
    <location>
        <begin position="28"/>
        <end position="78"/>
    </location>
</feature>
<dbReference type="Gene3D" id="2.60.200.20">
    <property type="match status" value="1"/>
</dbReference>
<feature type="compositionally biased region" description="Polar residues" evidence="2">
    <location>
        <begin position="242"/>
        <end position="256"/>
    </location>
</feature>
<sequence>MSLLITVSKAPESVTLAETSKSFDVQGGTMGRGKSNTWVLDDPERFLSTTHCQLSYESGQFYISDLSTNGTFYNGSNNPMGKGTRLPLTDGDTFILGDYEFSVSLSASAGVSPVTAPASGPFDNGPGAGGDLFGMSGGLQGGLDGFAGGSPFDGGHVSSEDSPFSTSPEETDPLKALDRMKGGGAPSDPIQGGFDGLGGTAAVQGGSGQSYQIPYDDNFDNDIGMGIDQGGSHSDGADPMQEQVSWPDSAHDQTPFNGGGIPDDWNDSDDLPGAPSTAPFAPETPPAVPDSPAGFEPPVPPPAVSPQPALRPGGAPQGKPQNTGQYIAPQAEPAPMQSHETAKVQQLELENAELQVELATLKRQLNAAQNSVGGGVAVSGDVNSGLTDAMGLQGYKLADQDILQINLLVGEVIREMTSGLMKVLGSRSAIKNEFRMNVTTIQPIENNPLKFSANIDDALENMFIKQGNAYMKPVEAVREGFNGIAEHQVAILAGMRAAFKGVIGRFDPLQLEKRFAKHNKGGIIPGSQKAKNWELYLEYFNEQAGDIDNSFQSIFGDEFVNAYEEQLQKLSFARKNKN</sequence>
<protein>
    <submittedName>
        <fullName evidence="4">Uncharacterized protein ImpI/VasC</fullName>
    </submittedName>
</protein>
<accession>A0A3B0XIC7</accession>
<dbReference type="InterPro" id="IPR046883">
    <property type="entry name" value="T6SS_FHA_C"/>
</dbReference>
<dbReference type="Pfam" id="PF00498">
    <property type="entry name" value="FHA"/>
    <property type="match status" value="1"/>
</dbReference>
<feature type="compositionally biased region" description="Pro residues" evidence="2">
    <location>
        <begin position="282"/>
        <end position="305"/>
    </location>
</feature>
<evidence type="ECO:0000256" key="1">
    <source>
        <dbReference type="SAM" id="Coils"/>
    </source>
</evidence>
<evidence type="ECO:0000256" key="2">
    <source>
        <dbReference type="SAM" id="MobiDB-lite"/>
    </source>
</evidence>
<dbReference type="InterPro" id="IPR008984">
    <property type="entry name" value="SMAD_FHA_dom_sf"/>
</dbReference>
<dbReference type="SUPFAM" id="SSF49879">
    <property type="entry name" value="SMAD/FHA domain"/>
    <property type="match status" value="1"/>
</dbReference>
<dbReference type="PROSITE" id="PS50006">
    <property type="entry name" value="FHA_DOMAIN"/>
    <property type="match status" value="1"/>
</dbReference>
<dbReference type="InterPro" id="IPR017735">
    <property type="entry name" value="T6SS_FHA"/>
</dbReference>
<evidence type="ECO:0000313" key="4">
    <source>
        <dbReference type="EMBL" id="VAW68078.1"/>
    </source>
</evidence>
<dbReference type="NCBIfam" id="TIGR03354">
    <property type="entry name" value="VI_FHA"/>
    <property type="match status" value="1"/>
</dbReference>
<feature type="region of interest" description="Disordered" evidence="2">
    <location>
        <begin position="144"/>
        <end position="327"/>
    </location>
</feature>
<feature type="compositionally biased region" description="Basic and acidic residues" evidence="2">
    <location>
        <begin position="172"/>
        <end position="181"/>
    </location>
</feature>
<dbReference type="CDD" id="cd00060">
    <property type="entry name" value="FHA"/>
    <property type="match status" value="1"/>
</dbReference>
<dbReference type="InterPro" id="IPR000253">
    <property type="entry name" value="FHA_dom"/>
</dbReference>
<evidence type="ECO:0000259" key="3">
    <source>
        <dbReference type="PROSITE" id="PS50006"/>
    </source>
</evidence>
<dbReference type="EMBL" id="UOFI01000115">
    <property type="protein sequence ID" value="VAW68078.1"/>
    <property type="molecule type" value="Genomic_DNA"/>
</dbReference>
<organism evidence="4">
    <name type="scientific">hydrothermal vent metagenome</name>
    <dbReference type="NCBI Taxonomy" id="652676"/>
    <lineage>
        <taxon>unclassified sequences</taxon>
        <taxon>metagenomes</taxon>
        <taxon>ecological metagenomes</taxon>
    </lineage>
</organism>
<gene>
    <name evidence="4" type="ORF">MNBD_GAMMA09-2405</name>
</gene>
<name>A0A3B0XIC7_9ZZZZ</name>
<feature type="coiled-coil region" evidence="1">
    <location>
        <begin position="337"/>
        <end position="371"/>
    </location>
</feature>